<evidence type="ECO:0000256" key="7">
    <source>
        <dbReference type="ARBA" id="ARBA00022741"/>
    </source>
</evidence>
<evidence type="ECO:0000256" key="8">
    <source>
        <dbReference type="ARBA" id="ARBA00022777"/>
    </source>
</evidence>
<keyword evidence="5" id="KW-0597">Phosphoprotein</keyword>
<evidence type="ECO:0000259" key="13">
    <source>
        <dbReference type="PROSITE" id="PS50109"/>
    </source>
</evidence>
<evidence type="ECO:0000313" key="16">
    <source>
        <dbReference type="Proteomes" id="UP000826725"/>
    </source>
</evidence>
<dbReference type="AlphaFoldDB" id="A0A8D5FL87"/>
<evidence type="ECO:0000256" key="6">
    <source>
        <dbReference type="ARBA" id="ARBA00022679"/>
    </source>
</evidence>
<dbReference type="EMBL" id="AP024086">
    <property type="protein sequence ID" value="BCL59745.1"/>
    <property type="molecule type" value="Genomic_DNA"/>
</dbReference>
<organism evidence="15 16">
    <name type="scientific">Desulfomarina profundi</name>
    <dbReference type="NCBI Taxonomy" id="2772557"/>
    <lineage>
        <taxon>Bacteria</taxon>
        <taxon>Pseudomonadati</taxon>
        <taxon>Thermodesulfobacteriota</taxon>
        <taxon>Desulfobulbia</taxon>
        <taxon>Desulfobulbales</taxon>
        <taxon>Desulfobulbaceae</taxon>
        <taxon>Desulfomarina</taxon>
    </lineage>
</organism>
<dbReference type="PROSITE" id="PS50885">
    <property type="entry name" value="HAMP"/>
    <property type="match status" value="1"/>
</dbReference>
<evidence type="ECO:0000256" key="11">
    <source>
        <dbReference type="ARBA" id="ARBA00023136"/>
    </source>
</evidence>
<keyword evidence="10" id="KW-0902">Two-component regulatory system</keyword>
<name>A0A8D5FL87_9BACT</name>
<dbReference type="KEGG" id="dbk:DGMP_04380"/>
<keyword evidence="6" id="KW-0808">Transferase</keyword>
<dbReference type="SMART" id="SM00387">
    <property type="entry name" value="HATPase_c"/>
    <property type="match status" value="1"/>
</dbReference>
<dbReference type="GO" id="GO:0005524">
    <property type="term" value="F:ATP binding"/>
    <property type="evidence" value="ECO:0007669"/>
    <property type="project" value="UniProtKB-KW"/>
</dbReference>
<evidence type="ECO:0000256" key="5">
    <source>
        <dbReference type="ARBA" id="ARBA00022553"/>
    </source>
</evidence>
<dbReference type="InterPro" id="IPR050398">
    <property type="entry name" value="HssS/ArlS-like"/>
</dbReference>
<keyword evidence="16" id="KW-1185">Reference proteome</keyword>
<keyword evidence="12" id="KW-1133">Transmembrane helix</keyword>
<feature type="domain" description="HAMP" evidence="14">
    <location>
        <begin position="197"/>
        <end position="251"/>
    </location>
</feature>
<keyword evidence="11 12" id="KW-0472">Membrane</keyword>
<dbReference type="PROSITE" id="PS50109">
    <property type="entry name" value="HIS_KIN"/>
    <property type="match status" value="1"/>
</dbReference>
<dbReference type="GO" id="GO:0005886">
    <property type="term" value="C:plasma membrane"/>
    <property type="evidence" value="ECO:0007669"/>
    <property type="project" value="UniProtKB-SubCell"/>
</dbReference>
<feature type="domain" description="Histidine kinase" evidence="13">
    <location>
        <begin position="259"/>
        <end position="472"/>
    </location>
</feature>
<comment type="catalytic activity">
    <reaction evidence="1">
        <text>ATP + protein L-histidine = ADP + protein N-phospho-L-histidine.</text>
        <dbReference type="EC" id="2.7.13.3"/>
    </reaction>
</comment>
<dbReference type="Pfam" id="PF00512">
    <property type="entry name" value="HisKA"/>
    <property type="match status" value="1"/>
</dbReference>
<feature type="transmembrane region" description="Helical" evidence="12">
    <location>
        <begin position="173"/>
        <end position="196"/>
    </location>
</feature>
<reference evidence="15" key="1">
    <citation type="submission" date="2020-09" db="EMBL/GenBank/DDBJ databases">
        <title>Desulfogranum mesoprofundum gen. nov., sp. nov., a novel mesophilic, sulfate-reducing chemolithoautotroph isolated from a deep-sea hydrothermal vent chimney in the Suiyo Seamount.</title>
        <authorList>
            <person name="Hashimoto Y."/>
            <person name="Nakagawa S."/>
        </authorList>
    </citation>
    <scope>NUCLEOTIDE SEQUENCE</scope>
    <source>
        <strain evidence="15">KT2</strain>
    </source>
</reference>
<dbReference type="Pfam" id="PF02518">
    <property type="entry name" value="HATPase_c"/>
    <property type="match status" value="1"/>
</dbReference>
<dbReference type="SMART" id="SM00388">
    <property type="entry name" value="HisKA"/>
    <property type="match status" value="1"/>
</dbReference>
<dbReference type="SMART" id="SM00304">
    <property type="entry name" value="HAMP"/>
    <property type="match status" value="1"/>
</dbReference>
<dbReference type="GO" id="GO:0000155">
    <property type="term" value="F:phosphorelay sensor kinase activity"/>
    <property type="evidence" value="ECO:0007669"/>
    <property type="project" value="InterPro"/>
</dbReference>
<dbReference type="Proteomes" id="UP000826725">
    <property type="component" value="Chromosome"/>
</dbReference>
<dbReference type="InterPro" id="IPR003594">
    <property type="entry name" value="HATPase_dom"/>
</dbReference>
<evidence type="ECO:0000313" key="15">
    <source>
        <dbReference type="EMBL" id="BCL59745.1"/>
    </source>
</evidence>
<dbReference type="FunFam" id="3.30.565.10:FF:000006">
    <property type="entry name" value="Sensor histidine kinase WalK"/>
    <property type="match status" value="1"/>
</dbReference>
<keyword evidence="8 15" id="KW-0418">Kinase</keyword>
<evidence type="ECO:0000256" key="2">
    <source>
        <dbReference type="ARBA" id="ARBA00004651"/>
    </source>
</evidence>
<dbReference type="InterPro" id="IPR003660">
    <property type="entry name" value="HAMP_dom"/>
</dbReference>
<dbReference type="RefSeq" id="WP_228855936.1">
    <property type="nucleotide sequence ID" value="NZ_AP024086.1"/>
</dbReference>
<evidence type="ECO:0000256" key="3">
    <source>
        <dbReference type="ARBA" id="ARBA00012438"/>
    </source>
</evidence>
<protein>
    <recommendedName>
        <fullName evidence="3">histidine kinase</fullName>
        <ecNumber evidence="3">2.7.13.3</ecNumber>
    </recommendedName>
</protein>
<gene>
    <name evidence="15" type="primary">cpxA</name>
    <name evidence="15" type="ORF">DGMP_04380</name>
</gene>
<keyword evidence="7" id="KW-0547">Nucleotide-binding</keyword>
<dbReference type="CDD" id="cd06225">
    <property type="entry name" value="HAMP"/>
    <property type="match status" value="1"/>
</dbReference>
<dbReference type="EC" id="2.7.13.3" evidence="3"/>
<evidence type="ECO:0000256" key="9">
    <source>
        <dbReference type="ARBA" id="ARBA00022840"/>
    </source>
</evidence>
<keyword evidence="12" id="KW-0812">Transmembrane</keyword>
<dbReference type="CDD" id="cd00082">
    <property type="entry name" value="HisKA"/>
    <property type="match status" value="1"/>
</dbReference>
<evidence type="ECO:0000256" key="4">
    <source>
        <dbReference type="ARBA" id="ARBA00022475"/>
    </source>
</evidence>
<evidence type="ECO:0000256" key="12">
    <source>
        <dbReference type="SAM" id="Phobius"/>
    </source>
</evidence>
<evidence type="ECO:0000256" key="1">
    <source>
        <dbReference type="ARBA" id="ARBA00000085"/>
    </source>
</evidence>
<dbReference type="PANTHER" id="PTHR45528">
    <property type="entry name" value="SENSOR HISTIDINE KINASE CPXA"/>
    <property type="match status" value="1"/>
</dbReference>
<evidence type="ECO:0000259" key="14">
    <source>
        <dbReference type="PROSITE" id="PS50885"/>
    </source>
</evidence>
<dbReference type="InterPro" id="IPR003661">
    <property type="entry name" value="HisK_dim/P_dom"/>
</dbReference>
<keyword evidence="4" id="KW-1003">Cell membrane</keyword>
<evidence type="ECO:0000256" key="10">
    <source>
        <dbReference type="ARBA" id="ARBA00023012"/>
    </source>
</evidence>
<comment type="subcellular location">
    <subcellularLocation>
        <location evidence="2">Cell membrane</location>
        <topology evidence="2">Multi-pass membrane protein</topology>
    </subcellularLocation>
</comment>
<accession>A0A8D5FL87</accession>
<dbReference type="Pfam" id="PF00672">
    <property type="entry name" value="HAMP"/>
    <property type="match status" value="1"/>
</dbReference>
<keyword evidence="9" id="KW-0067">ATP-binding</keyword>
<dbReference type="InterPro" id="IPR005467">
    <property type="entry name" value="His_kinase_dom"/>
</dbReference>
<sequence length="474" mass="52811">MRSLFIKIFLSFLLITLLASVTTAAISYWAQIGPYAQLKNRLEQHQYQSVLHTMAVTGIAAVKILETGGEQELVSYLIEIEQDADDHIFIVKADGRTFSGRELPSGAADLVESVHRSADIQYIIEETAIIVAKPFEVPGWKETVLIGTIPRITWPPSFPQGIQNRKQFNDFSFHFPFGLPLLIMMLVAATGCYLLARSLTAPVRYLRAAVQQMAKGDFSVRISLPLGRKDEIADLSRDFNTMIERIAFLIEAQKRLLRDISHELRSPLTRMNVSLELVRRQPENAESYLLRIEKESDRLNDLIGQLLTLTRLEGKVDNKEKEQLNVSELVEEIAGDANFEAAGLDRRVQLGTLDNAMVLGSREMLGRALENVIRNGLHYTAAGTVVDVEVVQDEGHVTIRIRDHGVGVPEDKLEQIFKPFYRVAESRNRDSGGNGIGLAIAKQAVLMHGGSIEARNHTDGGLVVVLRLPLQNGT</sequence>
<proteinExistence type="predicted"/>
<dbReference type="PANTHER" id="PTHR45528:SF1">
    <property type="entry name" value="SENSOR HISTIDINE KINASE CPXA"/>
    <property type="match status" value="1"/>
</dbReference>